<keyword evidence="2" id="KW-1185">Reference proteome</keyword>
<comment type="caution">
    <text evidence="1">The sequence shown here is derived from an EMBL/GenBank/DDBJ whole genome shotgun (WGS) entry which is preliminary data.</text>
</comment>
<accession>A0A5S3PNQ8</accession>
<dbReference type="EMBL" id="VANS01000001">
    <property type="protein sequence ID" value="TMM54145.1"/>
    <property type="molecule type" value="Genomic_DNA"/>
</dbReference>
<dbReference type="RefSeq" id="WP_138660319.1">
    <property type="nucleotide sequence ID" value="NZ_VANS01000001.1"/>
</dbReference>
<evidence type="ECO:0000313" key="2">
    <source>
        <dbReference type="Proteomes" id="UP000309550"/>
    </source>
</evidence>
<name>A0A5S3PNQ8_9RHOB</name>
<protein>
    <submittedName>
        <fullName evidence="1">Uncharacterized protein</fullName>
    </submittedName>
</protein>
<evidence type="ECO:0000313" key="1">
    <source>
        <dbReference type="EMBL" id="TMM54145.1"/>
    </source>
</evidence>
<sequence length="285" mass="30281">MQLPHYGTTPPACPVCGAQITIHQSINPGHCGARTCLSRHAVRAAVAREAALVAERQDRIDAAVRGWPEAIVQSARTLGADLDSLRMASVPFQTTPVRPLPDERRAEFLTHLDGVVHAAFDALQAEPPSDDEDREVAAPDLNRPQPVEALGCATCQGHCCQLGGKAKAFLSVKEIQTQARAHPDLGPQEMIDRYADALPATSVKDACVFQSAQGCVLPRGWRASPCNTYRCHSLRTLSTLADASPDAPLVIVGVTAGEAKITAYRDSLGGRTIHAAAGTPRTPPP</sequence>
<dbReference type="AlphaFoldDB" id="A0A5S3PNQ8"/>
<proteinExistence type="predicted"/>
<organism evidence="1 2">
    <name type="scientific">Sulfitobacter sabulilitoris</name>
    <dbReference type="NCBI Taxonomy" id="2562655"/>
    <lineage>
        <taxon>Bacteria</taxon>
        <taxon>Pseudomonadati</taxon>
        <taxon>Pseudomonadota</taxon>
        <taxon>Alphaproteobacteria</taxon>
        <taxon>Rhodobacterales</taxon>
        <taxon>Roseobacteraceae</taxon>
        <taxon>Sulfitobacter</taxon>
    </lineage>
</organism>
<dbReference type="Proteomes" id="UP000309550">
    <property type="component" value="Unassembled WGS sequence"/>
</dbReference>
<gene>
    <name evidence="1" type="ORF">FDT80_00635</name>
</gene>
<reference evidence="1 2" key="1">
    <citation type="submission" date="2019-05" db="EMBL/GenBank/DDBJ databases">
        <title>Sulfitobacter sabulilitoris sp. nov., isolated from a marine sand.</title>
        <authorList>
            <person name="Yoon J.-H."/>
        </authorList>
    </citation>
    <scope>NUCLEOTIDE SEQUENCE [LARGE SCALE GENOMIC DNA]</scope>
    <source>
        <strain evidence="1 2">HSMS-29</strain>
    </source>
</reference>
<dbReference type="OrthoDB" id="5421259at2"/>